<gene>
    <name evidence="1" type="ORF">K461DRAFT_29034</name>
</gene>
<evidence type="ECO:0000313" key="2">
    <source>
        <dbReference type="Proteomes" id="UP000799439"/>
    </source>
</evidence>
<reference evidence="1" key="1">
    <citation type="journal article" date="2020" name="Stud. Mycol.">
        <title>101 Dothideomycetes genomes: a test case for predicting lifestyles and emergence of pathogens.</title>
        <authorList>
            <person name="Haridas S."/>
            <person name="Albert R."/>
            <person name="Binder M."/>
            <person name="Bloem J."/>
            <person name="Labutti K."/>
            <person name="Salamov A."/>
            <person name="Andreopoulos B."/>
            <person name="Baker S."/>
            <person name="Barry K."/>
            <person name="Bills G."/>
            <person name="Bluhm B."/>
            <person name="Cannon C."/>
            <person name="Castanera R."/>
            <person name="Culley D."/>
            <person name="Daum C."/>
            <person name="Ezra D."/>
            <person name="Gonzalez J."/>
            <person name="Henrissat B."/>
            <person name="Kuo A."/>
            <person name="Liang C."/>
            <person name="Lipzen A."/>
            <person name="Lutzoni F."/>
            <person name="Magnuson J."/>
            <person name="Mondo S."/>
            <person name="Nolan M."/>
            <person name="Ohm R."/>
            <person name="Pangilinan J."/>
            <person name="Park H.-J."/>
            <person name="Ramirez L."/>
            <person name="Alfaro M."/>
            <person name="Sun H."/>
            <person name="Tritt A."/>
            <person name="Yoshinaga Y."/>
            <person name="Zwiers L.-H."/>
            <person name="Turgeon B."/>
            <person name="Goodwin S."/>
            <person name="Spatafora J."/>
            <person name="Crous P."/>
            <person name="Grigoriev I."/>
        </authorList>
    </citation>
    <scope>NUCLEOTIDE SEQUENCE</scope>
    <source>
        <strain evidence="1">CBS 260.36</strain>
    </source>
</reference>
<protein>
    <submittedName>
        <fullName evidence="1">Uncharacterized protein</fullName>
    </submittedName>
</protein>
<organism evidence="1 2">
    <name type="scientific">Myriangium duriaei CBS 260.36</name>
    <dbReference type="NCBI Taxonomy" id="1168546"/>
    <lineage>
        <taxon>Eukaryota</taxon>
        <taxon>Fungi</taxon>
        <taxon>Dikarya</taxon>
        <taxon>Ascomycota</taxon>
        <taxon>Pezizomycotina</taxon>
        <taxon>Dothideomycetes</taxon>
        <taxon>Dothideomycetidae</taxon>
        <taxon>Myriangiales</taxon>
        <taxon>Myriangiaceae</taxon>
        <taxon>Myriangium</taxon>
    </lineage>
</organism>
<dbReference type="Proteomes" id="UP000799439">
    <property type="component" value="Unassembled WGS sequence"/>
</dbReference>
<comment type="caution">
    <text evidence="1">The sequence shown here is derived from an EMBL/GenBank/DDBJ whole genome shotgun (WGS) entry which is preliminary data.</text>
</comment>
<sequence length="73" mass="8529">MRPSRANSPDLCVRRSLLRVLRVLLLYPFMAPPRLSWHSSGTPCICPGERCNHPHRRWHPRSRSPSIYHDPCT</sequence>
<evidence type="ECO:0000313" key="1">
    <source>
        <dbReference type="EMBL" id="KAF2158052.1"/>
    </source>
</evidence>
<keyword evidence="2" id="KW-1185">Reference proteome</keyword>
<accession>A0A9P4MM56</accession>
<dbReference type="EMBL" id="ML996081">
    <property type="protein sequence ID" value="KAF2158052.1"/>
    <property type="molecule type" value="Genomic_DNA"/>
</dbReference>
<dbReference type="AlphaFoldDB" id="A0A9P4MM56"/>
<proteinExistence type="predicted"/>
<name>A0A9P4MM56_9PEZI</name>